<feature type="region of interest" description="Disordered" evidence="1">
    <location>
        <begin position="215"/>
        <end position="261"/>
    </location>
</feature>
<evidence type="ECO:0000313" key="3">
    <source>
        <dbReference type="Proteomes" id="UP000193648"/>
    </source>
</evidence>
<name>A0A1Y2G7E3_9FUNG</name>
<feature type="region of interest" description="Disordered" evidence="1">
    <location>
        <begin position="473"/>
        <end position="492"/>
    </location>
</feature>
<dbReference type="Proteomes" id="UP000193648">
    <property type="component" value="Unassembled WGS sequence"/>
</dbReference>
<proteinExistence type="predicted"/>
<keyword evidence="3" id="KW-1185">Reference proteome</keyword>
<reference evidence="2 3" key="1">
    <citation type="submission" date="2016-07" db="EMBL/GenBank/DDBJ databases">
        <title>Pervasive Adenine N6-methylation of Active Genes in Fungi.</title>
        <authorList>
            <consortium name="DOE Joint Genome Institute"/>
            <person name="Mondo S.J."/>
            <person name="Dannebaum R.O."/>
            <person name="Kuo R.C."/>
            <person name="Labutti K."/>
            <person name="Haridas S."/>
            <person name="Kuo A."/>
            <person name="Salamov A."/>
            <person name="Ahrendt S.R."/>
            <person name="Lipzen A."/>
            <person name="Sullivan W."/>
            <person name="Andreopoulos W.B."/>
            <person name="Clum A."/>
            <person name="Lindquist E."/>
            <person name="Daum C."/>
            <person name="Ramamoorthy G.K."/>
            <person name="Gryganskyi A."/>
            <person name="Culley D."/>
            <person name="Magnuson J.K."/>
            <person name="James T.Y."/>
            <person name="O'Malley M.A."/>
            <person name="Stajich J.E."/>
            <person name="Spatafora J.W."/>
            <person name="Visel A."/>
            <person name="Grigoriev I.V."/>
        </authorList>
    </citation>
    <scope>NUCLEOTIDE SEQUENCE [LARGE SCALE GENOMIC DNA]</scope>
    <source>
        <strain evidence="2 3">NRRL 3116</strain>
    </source>
</reference>
<sequence>MFPSNTNNIASGQSDRMVPPRNDEQKGDYVLTDLEQDMDIDDLFGEEQVIPSVPLSDEGLLLQLLAEHKVLVLRKRAIASYTLSIPDYESDLTTNLLCSIPCSIIIQSSSYLSCTWHEQHAVGLVERRRQVQISIRTKAKRSADPLAPSNNKQVLEKTQTELDAVSYKISLLQDTEKEVLALDATPKKNGGLPAIRYKSLQRDFVKILSDLSGPTSALRAQKEQKSPQDSTAVGPLRNKNNHNNRFSAYKKSSIKESTRPAPGSYQCSRCGVNNTHNTNDRKYCNHCKKPGHTFNECRNRQRLNGNGKNDNEKLAHHKNANFSAEGAYIKQSAKMMSDKNTASSNICISSAITQAKISLSENKQTETYTDDPTDKTIKGTVAHKASHKRTAGEYEDKPSTMLETARKKINDIDNKKEIFDKQAFISSRNPYHKAMQNPEGNYETIDWESMIKNDLALHSQAVKHPCPEIIKTSSLSKKDDNPHKAPSASTLQQADKRIVVHVVVNSERMEALLDMGATDSSIRKDIVANLGIHTTPIDGMVQGLSQLL</sequence>
<dbReference type="OrthoDB" id="2418706at2759"/>
<dbReference type="SUPFAM" id="SSF50630">
    <property type="entry name" value="Acid proteases"/>
    <property type="match status" value="1"/>
</dbReference>
<dbReference type="AlphaFoldDB" id="A0A1Y2G7E3"/>
<dbReference type="EMBL" id="MCFF01000065">
    <property type="protein sequence ID" value="ORY99788.1"/>
    <property type="molecule type" value="Genomic_DNA"/>
</dbReference>
<protein>
    <submittedName>
        <fullName evidence="2">Uncharacterized protein</fullName>
    </submittedName>
</protein>
<organism evidence="2 3">
    <name type="scientific">Lobosporangium transversale</name>
    <dbReference type="NCBI Taxonomy" id="64571"/>
    <lineage>
        <taxon>Eukaryota</taxon>
        <taxon>Fungi</taxon>
        <taxon>Fungi incertae sedis</taxon>
        <taxon>Mucoromycota</taxon>
        <taxon>Mortierellomycotina</taxon>
        <taxon>Mortierellomycetes</taxon>
        <taxon>Mortierellales</taxon>
        <taxon>Mortierellaceae</taxon>
        <taxon>Lobosporangium</taxon>
    </lineage>
</organism>
<comment type="caution">
    <text evidence="2">The sequence shown here is derived from an EMBL/GenBank/DDBJ whole genome shotgun (WGS) entry which is preliminary data.</text>
</comment>
<feature type="region of interest" description="Disordered" evidence="1">
    <location>
        <begin position="1"/>
        <end position="25"/>
    </location>
</feature>
<dbReference type="GeneID" id="33571078"/>
<dbReference type="InterPro" id="IPR021109">
    <property type="entry name" value="Peptidase_aspartic_dom_sf"/>
</dbReference>
<gene>
    <name evidence="2" type="ORF">BCR41DRAFT_401630</name>
</gene>
<dbReference type="InParanoid" id="A0A1Y2G7E3"/>
<dbReference type="RefSeq" id="XP_021876022.1">
    <property type="nucleotide sequence ID" value="XM_022029235.1"/>
</dbReference>
<evidence type="ECO:0000313" key="2">
    <source>
        <dbReference type="EMBL" id="ORY99788.1"/>
    </source>
</evidence>
<evidence type="ECO:0000256" key="1">
    <source>
        <dbReference type="SAM" id="MobiDB-lite"/>
    </source>
</evidence>
<dbReference type="Gene3D" id="2.40.70.10">
    <property type="entry name" value="Acid Proteases"/>
    <property type="match status" value="1"/>
</dbReference>
<accession>A0A1Y2G7E3</accession>
<feature type="compositionally biased region" description="Polar residues" evidence="1">
    <location>
        <begin position="1"/>
        <end position="14"/>
    </location>
</feature>